<accession>A0ABS3J7N1</accession>
<evidence type="ECO:0000313" key="2">
    <source>
        <dbReference type="Proteomes" id="UP000664288"/>
    </source>
</evidence>
<name>A0ABS3J7N1_9HYPH</name>
<organism evidence="1 2">
    <name type="scientific">Jiella sonneratiae</name>
    <dbReference type="NCBI Taxonomy" id="2816856"/>
    <lineage>
        <taxon>Bacteria</taxon>
        <taxon>Pseudomonadati</taxon>
        <taxon>Pseudomonadota</taxon>
        <taxon>Alphaproteobacteria</taxon>
        <taxon>Hyphomicrobiales</taxon>
        <taxon>Aurantimonadaceae</taxon>
        <taxon>Jiella</taxon>
    </lineage>
</organism>
<dbReference type="EMBL" id="JAFMPY010000018">
    <property type="protein sequence ID" value="MBO0905122.1"/>
    <property type="molecule type" value="Genomic_DNA"/>
</dbReference>
<keyword evidence="2" id="KW-1185">Reference proteome</keyword>
<protein>
    <submittedName>
        <fullName evidence="1">Uncharacterized protein</fullName>
    </submittedName>
</protein>
<gene>
    <name evidence="1" type="ORF">J1C47_15870</name>
</gene>
<dbReference type="InterPro" id="IPR053855">
    <property type="entry name" value="DUF6931"/>
</dbReference>
<dbReference type="RefSeq" id="WP_207351768.1">
    <property type="nucleotide sequence ID" value="NZ_JAFMPY010000018.1"/>
</dbReference>
<dbReference type="Pfam" id="PF22011">
    <property type="entry name" value="DUF6931"/>
    <property type="match status" value="1"/>
</dbReference>
<comment type="caution">
    <text evidence="1">The sequence shown here is derived from an EMBL/GenBank/DDBJ whole genome shotgun (WGS) entry which is preliminary data.</text>
</comment>
<proteinExistence type="predicted"/>
<evidence type="ECO:0000313" key="1">
    <source>
        <dbReference type="EMBL" id="MBO0905122.1"/>
    </source>
</evidence>
<reference evidence="1 2" key="1">
    <citation type="submission" date="2021-03" db="EMBL/GenBank/DDBJ databases">
        <title>Whole genome sequence of Jiella sp. MQZ13P-4.</title>
        <authorList>
            <person name="Tuo L."/>
        </authorList>
    </citation>
    <scope>NUCLEOTIDE SEQUENCE [LARGE SCALE GENOMIC DNA]</scope>
    <source>
        <strain evidence="1 2">MQZ13P-4</strain>
    </source>
</reference>
<sequence length="212" mass="21614">MSEGTGIAQSSPGAAAAPPQGAALPAFAADVFFALPEIGEDMLARPAGETCPQFLAKLAASATPEEAVTFCAYLLPWPAAILWAHRCLLARPAPQAPRDALLVALVAEWLKSPAEGAARDDLRREALAIAGPARPRTPPVWIALGLGWSAGSLSPPDLPPVAPPAFATPRAVNAGILGLLAEVSPGERAATLAEFLSQARRIAAALAAGQGI</sequence>
<dbReference type="Proteomes" id="UP000664288">
    <property type="component" value="Unassembled WGS sequence"/>
</dbReference>